<dbReference type="AlphaFoldDB" id="A0A2U1THV8"/>
<dbReference type="PANTHER" id="PTHR30055:SF220">
    <property type="entry name" value="TETR-FAMILY REGULATORY PROTEIN"/>
    <property type="match status" value="1"/>
</dbReference>
<dbReference type="EMBL" id="QEFB01000001">
    <property type="protein sequence ID" value="PWC08479.1"/>
    <property type="molecule type" value="Genomic_DNA"/>
</dbReference>
<organism evidence="6 7">
    <name type="scientific">Mycetocola zhujimingii</name>
    <dbReference type="NCBI Taxonomy" id="2079792"/>
    <lineage>
        <taxon>Bacteria</taxon>
        <taxon>Bacillati</taxon>
        <taxon>Actinomycetota</taxon>
        <taxon>Actinomycetes</taxon>
        <taxon>Micrococcales</taxon>
        <taxon>Microbacteriaceae</taxon>
        <taxon>Mycetocola</taxon>
    </lineage>
</organism>
<dbReference type="Pfam" id="PF13305">
    <property type="entry name" value="TetR_C_33"/>
    <property type="match status" value="1"/>
</dbReference>
<accession>A0A2U1THV8</accession>
<dbReference type="InterPro" id="IPR036271">
    <property type="entry name" value="Tet_transcr_reg_TetR-rel_C_sf"/>
</dbReference>
<evidence type="ECO:0000259" key="5">
    <source>
        <dbReference type="PROSITE" id="PS50977"/>
    </source>
</evidence>
<dbReference type="RefSeq" id="WP_108962217.1">
    <property type="nucleotide sequence ID" value="NZ_QEFB01000001.1"/>
</dbReference>
<dbReference type="GO" id="GO:0003700">
    <property type="term" value="F:DNA-binding transcription factor activity"/>
    <property type="evidence" value="ECO:0007669"/>
    <property type="project" value="TreeGrafter"/>
</dbReference>
<evidence type="ECO:0000313" key="7">
    <source>
        <dbReference type="Proteomes" id="UP000244962"/>
    </source>
</evidence>
<keyword evidence="1" id="KW-0805">Transcription regulation</keyword>
<evidence type="ECO:0000313" key="6">
    <source>
        <dbReference type="EMBL" id="PWC08479.1"/>
    </source>
</evidence>
<dbReference type="SUPFAM" id="SSF46689">
    <property type="entry name" value="Homeodomain-like"/>
    <property type="match status" value="1"/>
</dbReference>
<gene>
    <name evidence="6" type="ORF">DF223_03905</name>
</gene>
<keyword evidence="2 4" id="KW-0238">DNA-binding</keyword>
<comment type="caution">
    <text evidence="6">The sequence shown here is derived from an EMBL/GenBank/DDBJ whole genome shotgun (WGS) entry which is preliminary data.</text>
</comment>
<evidence type="ECO:0000256" key="3">
    <source>
        <dbReference type="ARBA" id="ARBA00023163"/>
    </source>
</evidence>
<dbReference type="PANTHER" id="PTHR30055">
    <property type="entry name" value="HTH-TYPE TRANSCRIPTIONAL REGULATOR RUTR"/>
    <property type="match status" value="1"/>
</dbReference>
<dbReference type="InterPro" id="IPR050109">
    <property type="entry name" value="HTH-type_TetR-like_transc_reg"/>
</dbReference>
<evidence type="ECO:0000256" key="2">
    <source>
        <dbReference type="ARBA" id="ARBA00023125"/>
    </source>
</evidence>
<keyword evidence="3" id="KW-0804">Transcription</keyword>
<dbReference type="PROSITE" id="PS50977">
    <property type="entry name" value="HTH_TETR_2"/>
    <property type="match status" value="1"/>
</dbReference>
<dbReference type="GO" id="GO:0000976">
    <property type="term" value="F:transcription cis-regulatory region binding"/>
    <property type="evidence" value="ECO:0007669"/>
    <property type="project" value="TreeGrafter"/>
</dbReference>
<dbReference type="Proteomes" id="UP000244962">
    <property type="component" value="Unassembled WGS sequence"/>
</dbReference>
<evidence type="ECO:0000256" key="4">
    <source>
        <dbReference type="PROSITE-ProRule" id="PRU00335"/>
    </source>
</evidence>
<dbReference type="InterPro" id="IPR009057">
    <property type="entry name" value="Homeodomain-like_sf"/>
</dbReference>
<dbReference type="PRINTS" id="PR00455">
    <property type="entry name" value="HTHTETR"/>
</dbReference>
<sequence length="199" mass="21710">MSEQTEQRRYHHGGLYAALLEAAERSLRERGAEQLSLRDLAREVGVSHGAPRRHFAERKDLLDALAESGFRRLGEAIRHAVADGDADFASRVRRATSAFANFARENPALLELMNATKHQPEKAGVRLSAEKAFEPLVDLIHEGQDSGILQAGPHEKIGIILYATINGLANLANSGLVDAEQLDELTEAAVDQFLKGNAP</sequence>
<proteinExistence type="predicted"/>
<protein>
    <submittedName>
        <fullName evidence="6">TetR family transcriptional regulator</fullName>
    </submittedName>
</protein>
<feature type="domain" description="HTH tetR-type" evidence="5">
    <location>
        <begin position="13"/>
        <end position="73"/>
    </location>
</feature>
<feature type="DNA-binding region" description="H-T-H motif" evidence="4">
    <location>
        <begin position="36"/>
        <end position="55"/>
    </location>
</feature>
<dbReference type="Gene3D" id="1.10.357.10">
    <property type="entry name" value="Tetracycline Repressor, domain 2"/>
    <property type="match status" value="1"/>
</dbReference>
<dbReference type="InterPro" id="IPR001647">
    <property type="entry name" value="HTH_TetR"/>
</dbReference>
<keyword evidence="7" id="KW-1185">Reference proteome</keyword>
<dbReference type="InterPro" id="IPR025996">
    <property type="entry name" value="MT1864/Rv1816-like_C"/>
</dbReference>
<name>A0A2U1THV8_9MICO</name>
<reference evidence="7" key="1">
    <citation type="submission" date="2018-04" db="EMBL/GenBank/DDBJ databases">
        <authorList>
            <person name="Liu S."/>
            <person name="Wang Z."/>
            <person name="Li J."/>
        </authorList>
    </citation>
    <scope>NUCLEOTIDE SEQUENCE [LARGE SCALE GENOMIC DNA]</scope>
    <source>
        <strain evidence="7">622</strain>
    </source>
</reference>
<dbReference type="Pfam" id="PF00440">
    <property type="entry name" value="TetR_N"/>
    <property type="match status" value="1"/>
</dbReference>
<dbReference type="SUPFAM" id="SSF48498">
    <property type="entry name" value="Tetracyclin repressor-like, C-terminal domain"/>
    <property type="match status" value="1"/>
</dbReference>
<evidence type="ECO:0000256" key="1">
    <source>
        <dbReference type="ARBA" id="ARBA00023015"/>
    </source>
</evidence>